<feature type="compositionally biased region" description="Low complexity" evidence="4">
    <location>
        <begin position="38"/>
        <end position="54"/>
    </location>
</feature>
<evidence type="ECO:0000256" key="4">
    <source>
        <dbReference type="SAM" id="MobiDB-lite"/>
    </source>
</evidence>
<dbReference type="SUPFAM" id="SSF50156">
    <property type="entry name" value="PDZ domain-like"/>
    <property type="match status" value="1"/>
</dbReference>
<dbReference type="Gene3D" id="3.20.190.20">
    <property type="match status" value="1"/>
</dbReference>
<dbReference type="GO" id="GO:0004252">
    <property type="term" value="F:serine-type endopeptidase activity"/>
    <property type="evidence" value="ECO:0007669"/>
    <property type="project" value="TreeGrafter"/>
</dbReference>
<dbReference type="InterPro" id="IPR009003">
    <property type="entry name" value="Peptidase_S1_PA"/>
</dbReference>
<evidence type="ECO:0000313" key="7">
    <source>
        <dbReference type="Proteomes" id="UP000013827"/>
    </source>
</evidence>
<dbReference type="Gene3D" id="2.30.42.10">
    <property type="match status" value="1"/>
</dbReference>
<dbReference type="PROSITE" id="PS50106">
    <property type="entry name" value="PDZ"/>
    <property type="match status" value="1"/>
</dbReference>
<dbReference type="PaxDb" id="2903-EOD27432"/>
<evidence type="ECO:0000259" key="5">
    <source>
        <dbReference type="PROSITE" id="PS50106"/>
    </source>
</evidence>
<dbReference type="OMA" id="HCEPNYS"/>
<keyword evidence="7" id="KW-1185">Reference proteome</keyword>
<keyword evidence="2" id="KW-0378">Hydrolase</keyword>
<dbReference type="STRING" id="2903.R1CXK5"/>
<accession>A0A0D3JV97</accession>
<dbReference type="eggNOG" id="KOG1320">
    <property type="taxonomic scope" value="Eukaryota"/>
</dbReference>
<dbReference type="GeneID" id="17272977"/>
<dbReference type="Pfam" id="PF17815">
    <property type="entry name" value="PDZ_3"/>
    <property type="match status" value="1"/>
</dbReference>
<dbReference type="InterPro" id="IPR041517">
    <property type="entry name" value="DEGP_PDZ"/>
</dbReference>
<dbReference type="InterPro" id="IPR036034">
    <property type="entry name" value="PDZ_sf"/>
</dbReference>
<dbReference type="InterPro" id="IPR043504">
    <property type="entry name" value="Peptidase_S1_PA_chymotrypsin"/>
</dbReference>
<feature type="domain" description="PDZ" evidence="5">
    <location>
        <begin position="292"/>
        <end position="346"/>
    </location>
</feature>
<dbReference type="PANTHER" id="PTHR45980:SF18">
    <property type="entry name" value="PROTEASE DO-LIKE 9"/>
    <property type="match status" value="1"/>
</dbReference>
<keyword evidence="3" id="KW-0720">Serine protease</keyword>
<organism evidence="6 7">
    <name type="scientific">Emiliania huxleyi (strain CCMP1516)</name>
    <dbReference type="NCBI Taxonomy" id="280463"/>
    <lineage>
        <taxon>Eukaryota</taxon>
        <taxon>Haptista</taxon>
        <taxon>Haptophyta</taxon>
        <taxon>Prymnesiophyceae</taxon>
        <taxon>Isochrysidales</taxon>
        <taxon>Noelaerhabdaceae</taxon>
        <taxon>Emiliania</taxon>
    </lineage>
</organism>
<dbReference type="InterPro" id="IPR046449">
    <property type="entry name" value="DEGP_PDZ_sf"/>
</dbReference>
<dbReference type="HOGENOM" id="CLU_020120_10_0_1"/>
<dbReference type="Pfam" id="PF13365">
    <property type="entry name" value="Trypsin_2"/>
    <property type="match status" value="1"/>
</dbReference>
<dbReference type="InterPro" id="IPR001478">
    <property type="entry name" value="PDZ"/>
</dbReference>
<dbReference type="Proteomes" id="UP000013827">
    <property type="component" value="Unassembled WGS sequence"/>
</dbReference>
<proteinExistence type="predicted"/>
<dbReference type="SUPFAM" id="SSF50494">
    <property type="entry name" value="Trypsin-like serine proteases"/>
    <property type="match status" value="1"/>
</dbReference>
<dbReference type="Gene3D" id="2.40.10.10">
    <property type="entry name" value="Trypsin-like serine proteases"/>
    <property type="match status" value="2"/>
</dbReference>
<evidence type="ECO:0000256" key="2">
    <source>
        <dbReference type="ARBA" id="ARBA00022801"/>
    </source>
</evidence>
<reference evidence="7" key="1">
    <citation type="journal article" date="2013" name="Nature">
        <title>Pan genome of the phytoplankton Emiliania underpins its global distribution.</title>
        <authorList>
            <person name="Read B.A."/>
            <person name="Kegel J."/>
            <person name="Klute M.J."/>
            <person name="Kuo A."/>
            <person name="Lefebvre S.C."/>
            <person name="Maumus F."/>
            <person name="Mayer C."/>
            <person name="Miller J."/>
            <person name="Monier A."/>
            <person name="Salamov A."/>
            <person name="Young J."/>
            <person name="Aguilar M."/>
            <person name="Claverie J.M."/>
            <person name="Frickenhaus S."/>
            <person name="Gonzalez K."/>
            <person name="Herman E.K."/>
            <person name="Lin Y.C."/>
            <person name="Napier J."/>
            <person name="Ogata H."/>
            <person name="Sarno A.F."/>
            <person name="Shmutz J."/>
            <person name="Schroeder D."/>
            <person name="de Vargas C."/>
            <person name="Verret F."/>
            <person name="von Dassow P."/>
            <person name="Valentin K."/>
            <person name="Van de Peer Y."/>
            <person name="Wheeler G."/>
            <person name="Dacks J.B."/>
            <person name="Delwiche C.F."/>
            <person name="Dyhrman S.T."/>
            <person name="Glockner G."/>
            <person name="John U."/>
            <person name="Richards T."/>
            <person name="Worden A.Z."/>
            <person name="Zhang X."/>
            <person name="Grigoriev I.V."/>
            <person name="Allen A.E."/>
            <person name="Bidle K."/>
            <person name="Borodovsky M."/>
            <person name="Bowler C."/>
            <person name="Brownlee C."/>
            <person name="Cock J.M."/>
            <person name="Elias M."/>
            <person name="Gladyshev V.N."/>
            <person name="Groth M."/>
            <person name="Guda C."/>
            <person name="Hadaegh A."/>
            <person name="Iglesias-Rodriguez M.D."/>
            <person name="Jenkins J."/>
            <person name="Jones B.M."/>
            <person name="Lawson T."/>
            <person name="Leese F."/>
            <person name="Lindquist E."/>
            <person name="Lobanov A."/>
            <person name="Lomsadze A."/>
            <person name="Malik S.B."/>
            <person name="Marsh M.E."/>
            <person name="Mackinder L."/>
            <person name="Mock T."/>
            <person name="Mueller-Roeber B."/>
            <person name="Pagarete A."/>
            <person name="Parker M."/>
            <person name="Probert I."/>
            <person name="Quesneville H."/>
            <person name="Raines C."/>
            <person name="Rensing S.A."/>
            <person name="Riano-Pachon D.M."/>
            <person name="Richier S."/>
            <person name="Rokitta S."/>
            <person name="Shiraiwa Y."/>
            <person name="Soanes D.M."/>
            <person name="van der Giezen M."/>
            <person name="Wahlund T.M."/>
            <person name="Williams B."/>
            <person name="Wilson W."/>
            <person name="Wolfe G."/>
            <person name="Wurch L.L."/>
        </authorList>
    </citation>
    <scope>NUCLEOTIDE SEQUENCE</scope>
</reference>
<evidence type="ECO:0000313" key="6">
    <source>
        <dbReference type="EnsemblProtists" id="EOD27432"/>
    </source>
</evidence>
<sequence>MPPRKRERASARTRSSARSEQSQGRAAGSRSKGGPGKACAASAASASLSATAAQEESDDDAAAATARPQETGTALSCVLKVYCTSVRPNFAQPWQMKRQQESTSSGFILRDEQIFPARGIIILTNAHSVAHSVTVRVRKHGSPVKHVAKVLHIGHECDVAVLVVEDPAFYDDLPEPLQLGHTARLQDPVTVVGYPTGGDNLSVTVGVVSRVDVQAYSHSSERFLTLQIDAAINAGRWRNSGGPALKAGRCVGIAFETLDDAENIGYLIPAAVVARFLDDLRSHGEYTRWCSLGFSWQPVESPALRSHLKLGEGRSGVYVGEVYPTGAASGVLREGDVVLRLGGQPIADDGTVPFEPAAEVRGGASCRSQRVSFDALLLRHFVGDSIAAHVLRGGAERQVRLPLGCHHPLVPLHLHEERPSYVVCGGAVFTALSQPYLQHEWGKAWERRAPPLRLARKVVLLSQLLGHECVRGYDSALLANSMVRALNGVPILCLAQLAQLVRACRQRSLRFDLEESRVLVLDTAQARGAEAEILQQHNIPEPVLINERDAALLR</sequence>
<evidence type="ECO:0000256" key="3">
    <source>
        <dbReference type="ARBA" id="ARBA00022825"/>
    </source>
</evidence>
<dbReference type="KEGG" id="ehx:EMIHUDRAFT_430070"/>
<keyword evidence="1" id="KW-0645">Protease</keyword>
<feature type="region of interest" description="Disordered" evidence="4">
    <location>
        <begin position="1"/>
        <end position="67"/>
    </location>
</feature>
<dbReference type="GO" id="GO:0006508">
    <property type="term" value="P:proteolysis"/>
    <property type="evidence" value="ECO:0007669"/>
    <property type="project" value="UniProtKB-KW"/>
</dbReference>
<dbReference type="RefSeq" id="XP_005779861.1">
    <property type="nucleotide sequence ID" value="XM_005779804.1"/>
</dbReference>
<protein>
    <recommendedName>
        <fullName evidence="5">PDZ domain-containing protein</fullName>
    </recommendedName>
</protein>
<evidence type="ECO:0000256" key="1">
    <source>
        <dbReference type="ARBA" id="ARBA00022670"/>
    </source>
</evidence>
<dbReference type="PANTHER" id="PTHR45980">
    <property type="match status" value="1"/>
</dbReference>
<reference evidence="6" key="2">
    <citation type="submission" date="2024-10" db="UniProtKB">
        <authorList>
            <consortium name="EnsemblProtists"/>
        </authorList>
    </citation>
    <scope>IDENTIFICATION</scope>
</reference>
<dbReference type="EnsemblProtists" id="EOD27432">
    <property type="protein sequence ID" value="EOD27432"/>
    <property type="gene ID" value="EMIHUDRAFT_430070"/>
</dbReference>
<name>A0A0D3JV97_EMIH1</name>
<dbReference type="AlphaFoldDB" id="A0A0D3JV97"/>
<feature type="compositionally biased region" description="Low complexity" evidence="4">
    <location>
        <begin position="12"/>
        <end position="23"/>
    </location>
</feature>